<organism evidence="4 5">
    <name type="scientific">Candidatus Flavonifractor merdipullorum</name>
    <dbReference type="NCBI Taxonomy" id="2838590"/>
    <lineage>
        <taxon>Bacteria</taxon>
        <taxon>Bacillati</taxon>
        <taxon>Bacillota</taxon>
        <taxon>Clostridia</taxon>
        <taxon>Eubacteriales</taxon>
        <taxon>Oscillospiraceae</taxon>
        <taxon>Flavonifractor</taxon>
    </lineage>
</organism>
<dbReference type="Proteomes" id="UP000824192">
    <property type="component" value="Unassembled WGS sequence"/>
</dbReference>
<keyword evidence="2" id="KW-1133">Transmembrane helix</keyword>
<dbReference type="InterPro" id="IPR003343">
    <property type="entry name" value="Big_2"/>
</dbReference>
<proteinExistence type="predicted"/>
<keyword evidence="2" id="KW-0812">Transmembrane</keyword>
<keyword evidence="2" id="KW-0472">Membrane</keyword>
<dbReference type="Pfam" id="PF02368">
    <property type="entry name" value="Big_2"/>
    <property type="match status" value="1"/>
</dbReference>
<evidence type="ECO:0000313" key="5">
    <source>
        <dbReference type="Proteomes" id="UP000824192"/>
    </source>
</evidence>
<comment type="caution">
    <text evidence="4">The sequence shown here is derived from an EMBL/GenBank/DDBJ whole genome shotgun (WGS) entry which is preliminary data.</text>
</comment>
<protein>
    <submittedName>
        <fullName evidence="4">Ig-like domain-containing protein</fullName>
    </submittedName>
</protein>
<reference evidence="4" key="1">
    <citation type="journal article" date="2021" name="PeerJ">
        <title>Extensive microbial diversity within the chicken gut microbiome revealed by metagenomics and culture.</title>
        <authorList>
            <person name="Gilroy R."/>
            <person name="Ravi A."/>
            <person name="Getino M."/>
            <person name="Pursley I."/>
            <person name="Horton D.L."/>
            <person name="Alikhan N.F."/>
            <person name="Baker D."/>
            <person name="Gharbi K."/>
            <person name="Hall N."/>
            <person name="Watson M."/>
            <person name="Adriaenssens E.M."/>
            <person name="Foster-Nyarko E."/>
            <person name="Jarju S."/>
            <person name="Secka A."/>
            <person name="Antonio M."/>
            <person name="Oren A."/>
            <person name="Chaudhuri R.R."/>
            <person name="La Ragione R."/>
            <person name="Hildebrand F."/>
            <person name="Pallen M.J."/>
        </authorList>
    </citation>
    <scope>NUCLEOTIDE SEQUENCE</scope>
    <source>
        <strain evidence="4">ChiGjej6B6-1540</strain>
    </source>
</reference>
<dbReference type="SUPFAM" id="SSF49373">
    <property type="entry name" value="Invasin/intimin cell-adhesion fragments"/>
    <property type="match status" value="1"/>
</dbReference>
<feature type="transmembrane region" description="Helical" evidence="2">
    <location>
        <begin position="66"/>
        <end position="90"/>
    </location>
</feature>
<feature type="region of interest" description="Disordered" evidence="1">
    <location>
        <begin position="96"/>
        <end position="126"/>
    </location>
</feature>
<dbReference type="Gene3D" id="2.60.40.1080">
    <property type="match status" value="1"/>
</dbReference>
<feature type="domain" description="BIG2" evidence="3">
    <location>
        <begin position="147"/>
        <end position="211"/>
    </location>
</feature>
<evidence type="ECO:0000256" key="2">
    <source>
        <dbReference type="SAM" id="Phobius"/>
    </source>
</evidence>
<evidence type="ECO:0000259" key="3">
    <source>
        <dbReference type="Pfam" id="PF02368"/>
    </source>
</evidence>
<reference evidence="4" key="2">
    <citation type="submission" date="2021-04" db="EMBL/GenBank/DDBJ databases">
        <authorList>
            <person name="Gilroy R."/>
        </authorList>
    </citation>
    <scope>NUCLEOTIDE SEQUENCE</scope>
    <source>
        <strain evidence="4">ChiGjej6B6-1540</strain>
    </source>
</reference>
<dbReference type="InterPro" id="IPR008964">
    <property type="entry name" value="Invasin/intimin_cell_adhesion"/>
</dbReference>
<gene>
    <name evidence="4" type="ORF">H9868_04900</name>
</gene>
<sequence>MTKRPAKNQTIHCEICGEDYAATYKRCPFCEGLTPEEQEKRYRGGKRMASNTRGGGYSKPTLKNTLVTILSLALIVAAVCIVVSILMPLIGKGGPVPSGDPSPSPVTSSAPTPSPTPGVPADQTATGLTLDHTDFTISDQYPNPVTIRAEFLPAGSVGYVEWTTSDESVAKIEVVENEDGTSSVIVTGGARGQAIITATLAGGGASAECIVNCRLSG</sequence>
<dbReference type="EMBL" id="DXGA01000104">
    <property type="protein sequence ID" value="HIW93863.1"/>
    <property type="molecule type" value="Genomic_DNA"/>
</dbReference>
<dbReference type="AlphaFoldDB" id="A0A9D1RV57"/>
<name>A0A9D1RV57_9FIRM</name>
<evidence type="ECO:0000313" key="4">
    <source>
        <dbReference type="EMBL" id="HIW93863.1"/>
    </source>
</evidence>
<accession>A0A9D1RV57</accession>
<evidence type="ECO:0000256" key="1">
    <source>
        <dbReference type="SAM" id="MobiDB-lite"/>
    </source>
</evidence>